<dbReference type="EMBL" id="REFY01000003">
    <property type="protein sequence ID" value="RQG89923.1"/>
    <property type="molecule type" value="Genomic_DNA"/>
</dbReference>
<organism evidence="3 4">
    <name type="scientific">Natrarchaeobius halalkaliphilus</name>
    <dbReference type="NCBI Taxonomy" id="1679091"/>
    <lineage>
        <taxon>Archaea</taxon>
        <taxon>Methanobacteriati</taxon>
        <taxon>Methanobacteriota</taxon>
        <taxon>Stenosarchaea group</taxon>
        <taxon>Halobacteria</taxon>
        <taxon>Halobacteriales</taxon>
        <taxon>Natrialbaceae</taxon>
        <taxon>Natrarchaeobius</taxon>
    </lineage>
</organism>
<dbReference type="CDD" id="cd02966">
    <property type="entry name" value="TlpA_like_family"/>
    <property type="match status" value="1"/>
</dbReference>
<keyword evidence="4" id="KW-1185">Reference proteome</keyword>
<dbReference type="Proteomes" id="UP000273828">
    <property type="component" value="Unassembled WGS sequence"/>
</dbReference>
<dbReference type="SUPFAM" id="SSF52833">
    <property type="entry name" value="Thioredoxin-like"/>
    <property type="match status" value="1"/>
</dbReference>
<feature type="domain" description="Thioredoxin" evidence="2">
    <location>
        <begin position="47"/>
        <end position="195"/>
    </location>
</feature>
<protein>
    <submittedName>
        <fullName evidence="3">TlpA family protein disulfide reductase</fullName>
    </submittedName>
</protein>
<dbReference type="PANTHER" id="PTHR42852:SF17">
    <property type="entry name" value="THIOREDOXIN-LIKE PROTEIN HI_1115"/>
    <property type="match status" value="1"/>
</dbReference>
<proteinExistence type="predicted"/>
<accession>A0A3N6LLN5</accession>
<feature type="region of interest" description="Disordered" evidence="1">
    <location>
        <begin position="34"/>
        <end position="59"/>
    </location>
</feature>
<dbReference type="GO" id="GO:0016491">
    <property type="term" value="F:oxidoreductase activity"/>
    <property type="evidence" value="ECO:0007669"/>
    <property type="project" value="InterPro"/>
</dbReference>
<name>A0A3N6LLN5_9EURY</name>
<dbReference type="RefSeq" id="WP_124178008.1">
    <property type="nucleotide sequence ID" value="NZ_REFY01000003.1"/>
</dbReference>
<dbReference type="AlphaFoldDB" id="A0A3N6LLN5"/>
<dbReference type="InterPro" id="IPR036249">
    <property type="entry name" value="Thioredoxin-like_sf"/>
</dbReference>
<dbReference type="InterPro" id="IPR013740">
    <property type="entry name" value="Redoxin"/>
</dbReference>
<dbReference type="Pfam" id="PF08534">
    <property type="entry name" value="Redoxin"/>
    <property type="match status" value="1"/>
</dbReference>
<evidence type="ECO:0000313" key="3">
    <source>
        <dbReference type="EMBL" id="RQG89923.1"/>
    </source>
</evidence>
<evidence type="ECO:0000313" key="4">
    <source>
        <dbReference type="Proteomes" id="UP000273828"/>
    </source>
</evidence>
<evidence type="ECO:0000259" key="2">
    <source>
        <dbReference type="PROSITE" id="PS51352"/>
    </source>
</evidence>
<evidence type="ECO:0000256" key="1">
    <source>
        <dbReference type="SAM" id="MobiDB-lite"/>
    </source>
</evidence>
<gene>
    <name evidence="3" type="ORF">EA462_07890</name>
</gene>
<dbReference type="InterPro" id="IPR050553">
    <property type="entry name" value="Thioredoxin_ResA/DsbE_sf"/>
</dbReference>
<dbReference type="OrthoDB" id="115386at2157"/>
<sequence length="199" mass="21096">MNRRELVAGIGSVVLLAGAGGVMWRGLPAFADPADGSSDLEDAENQEKSGETDGSLEVPTIDANGSEAGALTVPDRRATVATFFVTGCGQCQAQMPRLAEAHSTLEERHGDDVAVLSVTYQTPETMPENELREWWADLGGNWSVGYDPSPSLAATYGAVGYPVTIVVDENGEKHWHENGVQRANRIVRAAESVLEAGGD</sequence>
<dbReference type="InterPro" id="IPR013766">
    <property type="entry name" value="Thioredoxin_domain"/>
</dbReference>
<dbReference type="PANTHER" id="PTHR42852">
    <property type="entry name" value="THIOL:DISULFIDE INTERCHANGE PROTEIN DSBE"/>
    <property type="match status" value="1"/>
</dbReference>
<reference evidence="3 4" key="1">
    <citation type="submission" date="2018-10" db="EMBL/GenBank/DDBJ databases">
        <title>Natrarchaeobius chitinivorans gen. nov., sp. nov., and Natrarchaeobius haloalkaliphilus sp. nov., alkaliphilic, chitin-utilizing haloarchaea from hypersaline alkaline lakes.</title>
        <authorList>
            <person name="Sorokin D.Y."/>
            <person name="Elcheninov A.G."/>
            <person name="Kostrikina N.A."/>
            <person name="Bale N.J."/>
            <person name="Sinninghe Damste J.S."/>
            <person name="Khijniak T.V."/>
            <person name="Kublanov I.V."/>
            <person name="Toshchakov S.V."/>
        </authorList>
    </citation>
    <scope>NUCLEOTIDE SEQUENCE [LARGE SCALE GENOMIC DNA]</scope>
    <source>
        <strain evidence="3 4">AArcht-Sl</strain>
    </source>
</reference>
<dbReference type="Gene3D" id="3.40.30.10">
    <property type="entry name" value="Glutaredoxin"/>
    <property type="match status" value="1"/>
</dbReference>
<comment type="caution">
    <text evidence="3">The sequence shown here is derived from an EMBL/GenBank/DDBJ whole genome shotgun (WGS) entry which is preliminary data.</text>
</comment>
<dbReference type="PROSITE" id="PS51352">
    <property type="entry name" value="THIOREDOXIN_2"/>
    <property type="match status" value="1"/>
</dbReference>